<dbReference type="Proteomes" id="UP000011663">
    <property type="component" value="Unassembled WGS sequence"/>
</dbReference>
<dbReference type="EMBL" id="ALNZ01000028">
    <property type="protein sequence ID" value="EKV56646.1"/>
    <property type="molecule type" value="Genomic_DNA"/>
</dbReference>
<protein>
    <submittedName>
        <fullName evidence="2">Competence-damaged protein CinA</fullName>
    </submittedName>
</protein>
<dbReference type="Pfam" id="PF02464">
    <property type="entry name" value="CinA"/>
    <property type="match status" value="1"/>
</dbReference>
<dbReference type="STRING" id="1289135.A966_08869"/>
<evidence type="ECO:0000313" key="3">
    <source>
        <dbReference type="Proteomes" id="UP000011663"/>
    </source>
</evidence>
<organism evidence="2 3">
    <name type="scientific">Brachyspira hampsonii 30446</name>
    <dbReference type="NCBI Taxonomy" id="1289135"/>
    <lineage>
        <taxon>Bacteria</taxon>
        <taxon>Pseudomonadati</taxon>
        <taxon>Spirochaetota</taxon>
        <taxon>Spirochaetia</taxon>
        <taxon>Brachyspirales</taxon>
        <taxon>Brachyspiraceae</taxon>
        <taxon>Brachyspira</taxon>
    </lineage>
</organism>
<proteinExistence type="predicted"/>
<evidence type="ECO:0000313" key="2">
    <source>
        <dbReference type="EMBL" id="EKV56646.1"/>
    </source>
</evidence>
<evidence type="ECO:0000259" key="1">
    <source>
        <dbReference type="Pfam" id="PF02464"/>
    </source>
</evidence>
<dbReference type="InterPro" id="IPR008136">
    <property type="entry name" value="CinA_C"/>
</dbReference>
<dbReference type="SUPFAM" id="SSF142433">
    <property type="entry name" value="CinA-like"/>
    <property type="match status" value="1"/>
</dbReference>
<gene>
    <name evidence="2" type="ORF">A966_08869</name>
</gene>
<reference evidence="2 3" key="1">
    <citation type="submission" date="2012-07" db="EMBL/GenBank/DDBJ databases">
        <title>Genome sequence of Brachyspira sp. 30446, isolated from a pig with mucohaemorrhagic colitis.</title>
        <authorList>
            <person name="Rubin J.E."/>
            <person name="Fernando C."/>
            <person name="Harding J.C.S."/>
            <person name="Hill J.E."/>
        </authorList>
    </citation>
    <scope>NUCLEOTIDE SEQUENCE [LARGE SCALE GENOMIC DNA]</scope>
    <source>
        <strain evidence="2 3">30446</strain>
    </source>
</reference>
<comment type="caution">
    <text evidence="2">The sequence shown here is derived from an EMBL/GenBank/DDBJ whole genome shotgun (WGS) entry which is preliminary data.</text>
</comment>
<sequence length="177" mass="19330">MNNETSEINEVMKAIESKSIEEKSIEVVKLLINRKLKITSAESCTGGLFASSITSVAGSSECFEGSFVTYSNEIKHRIINVKKQTLEKYGAVSEECVLEMAENTRKIMKSDISIAISGIAGPSGGSDEKPVGLVWICIAAEGYIKAYKNIFSGDRQSVREQSVLFSLSLAENFIKKC</sequence>
<dbReference type="NCBIfam" id="TIGR00199">
    <property type="entry name" value="PncC_domain"/>
    <property type="match status" value="1"/>
</dbReference>
<feature type="domain" description="CinA C-terminal" evidence="1">
    <location>
        <begin position="26"/>
        <end position="172"/>
    </location>
</feature>
<dbReference type="Gene3D" id="3.90.950.20">
    <property type="entry name" value="CinA-like"/>
    <property type="match status" value="1"/>
</dbReference>
<dbReference type="InterPro" id="IPR036653">
    <property type="entry name" value="CinA-like_C"/>
</dbReference>
<name>A0A2U4EV47_9SPIR</name>
<dbReference type="AlphaFoldDB" id="A0A2U4EV47"/>
<accession>A0A2U4EV47</accession>